<evidence type="ECO:0000313" key="2">
    <source>
        <dbReference type="Proteomes" id="UP001164746"/>
    </source>
</evidence>
<evidence type="ECO:0000313" key="1">
    <source>
        <dbReference type="EMBL" id="WAR30133.1"/>
    </source>
</evidence>
<accession>A0ABY7G6W3</accession>
<gene>
    <name evidence="1" type="ORF">MAR_003701</name>
</gene>
<reference evidence="1" key="1">
    <citation type="submission" date="2022-11" db="EMBL/GenBank/DDBJ databases">
        <title>Centuries of genome instability and evolution in soft-shell clam transmissible cancer (bioRxiv).</title>
        <authorList>
            <person name="Hart S.F.M."/>
            <person name="Yonemitsu M.A."/>
            <person name="Giersch R.M."/>
            <person name="Beal B.F."/>
            <person name="Arriagada G."/>
            <person name="Davis B.W."/>
            <person name="Ostrander E.A."/>
            <person name="Goff S.P."/>
            <person name="Metzger M.J."/>
        </authorList>
    </citation>
    <scope>NUCLEOTIDE SEQUENCE</scope>
    <source>
        <strain evidence="1">MELC-2E11</strain>
        <tissue evidence="1">Siphon/mantle</tissue>
    </source>
</reference>
<protein>
    <submittedName>
        <fullName evidence="1">Uncharacterized protein</fullName>
    </submittedName>
</protein>
<sequence>MLPETVELSSYDRKHVIRLVLLTKNISNNKERVLGEVLVEVGGNVKGKAILKDAQWAPIKQMAEDCLQKMTIDHGEDQRDILEVKNECIAIYVQCWTLRSLIHLCEQCMSGKLTEFFRPLEEEIKRRLPHYSDLEHEVAIFEKDLTRCMDVFGAYIIIFCNIIVDKIEETN</sequence>
<dbReference type="EMBL" id="CP111027">
    <property type="protein sequence ID" value="WAR30133.1"/>
    <property type="molecule type" value="Genomic_DNA"/>
</dbReference>
<organism evidence="1 2">
    <name type="scientific">Mya arenaria</name>
    <name type="common">Soft-shell clam</name>
    <dbReference type="NCBI Taxonomy" id="6604"/>
    <lineage>
        <taxon>Eukaryota</taxon>
        <taxon>Metazoa</taxon>
        <taxon>Spiralia</taxon>
        <taxon>Lophotrochozoa</taxon>
        <taxon>Mollusca</taxon>
        <taxon>Bivalvia</taxon>
        <taxon>Autobranchia</taxon>
        <taxon>Heteroconchia</taxon>
        <taxon>Euheterodonta</taxon>
        <taxon>Imparidentia</taxon>
        <taxon>Neoheterodontei</taxon>
        <taxon>Myida</taxon>
        <taxon>Myoidea</taxon>
        <taxon>Myidae</taxon>
        <taxon>Mya</taxon>
    </lineage>
</organism>
<proteinExistence type="predicted"/>
<name>A0ABY7G6W3_MYAAR</name>
<keyword evidence="2" id="KW-1185">Reference proteome</keyword>
<dbReference type="Proteomes" id="UP001164746">
    <property type="component" value="Chromosome 16"/>
</dbReference>